<gene>
    <name evidence="2" type="ORF">GCM10007878_13350</name>
</gene>
<keyword evidence="1" id="KW-0812">Transmembrane</keyword>
<accession>A0ABQ5ZXU6</accession>
<dbReference type="EMBL" id="BSOR01000020">
    <property type="protein sequence ID" value="GLR63898.1"/>
    <property type="molecule type" value="Genomic_DNA"/>
</dbReference>
<keyword evidence="3" id="KW-1185">Reference proteome</keyword>
<dbReference type="RefSeq" id="WP_027850717.1">
    <property type="nucleotide sequence ID" value="NZ_BSOR01000020.1"/>
</dbReference>
<proteinExistence type="predicted"/>
<feature type="transmembrane region" description="Helical" evidence="1">
    <location>
        <begin position="6"/>
        <end position="28"/>
    </location>
</feature>
<protein>
    <submittedName>
        <fullName evidence="2">DNA repair ATPase</fullName>
    </submittedName>
</protein>
<evidence type="ECO:0000313" key="2">
    <source>
        <dbReference type="EMBL" id="GLR63898.1"/>
    </source>
</evidence>
<comment type="caution">
    <text evidence="2">The sequence shown here is derived from an EMBL/GenBank/DDBJ whole genome shotgun (WGS) entry which is preliminary data.</text>
</comment>
<dbReference type="Pfam" id="PF10975">
    <property type="entry name" value="DUF2802"/>
    <property type="match status" value="1"/>
</dbReference>
<sequence length="150" mass="16852">MQLPTIGWFELVALLLATLGFALALICYSHLRKLKRGLVEARQETHLLVKALRNETHAMGSGAIGVGQRLVEVEKRLNSTMERQMEFEQRDPGSLPYAYAVRLVEMGASAEDLINNCGLARVEAELITLVHSELKTQKEHPPQEERYAIN</sequence>
<keyword evidence="1" id="KW-0472">Membrane</keyword>
<keyword evidence="1" id="KW-1133">Transmembrane helix</keyword>
<evidence type="ECO:0000256" key="1">
    <source>
        <dbReference type="SAM" id="Phobius"/>
    </source>
</evidence>
<evidence type="ECO:0000313" key="3">
    <source>
        <dbReference type="Proteomes" id="UP001156682"/>
    </source>
</evidence>
<name>A0ABQ5ZXU6_9GAMM</name>
<organism evidence="2 3">
    <name type="scientific">Marinospirillum insulare</name>
    <dbReference type="NCBI Taxonomy" id="217169"/>
    <lineage>
        <taxon>Bacteria</taxon>
        <taxon>Pseudomonadati</taxon>
        <taxon>Pseudomonadota</taxon>
        <taxon>Gammaproteobacteria</taxon>
        <taxon>Oceanospirillales</taxon>
        <taxon>Oceanospirillaceae</taxon>
        <taxon>Marinospirillum</taxon>
    </lineage>
</organism>
<dbReference type="Proteomes" id="UP001156682">
    <property type="component" value="Unassembled WGS sequence"/>
</dbReference>
<dbReference type="InterPro" id="IPR021244">
    <property type="entry name" value="DUF2802"/>
</dbReference>
<reference evidence="3" key="1">
    <citation type="journal article" date="2019" name="Int. J. Syst. Evol. Microbiol.">
        <title>The Global Catalogue of Microorganisms (GCM) 10K type strain sequencing project: providing services to taxonomists for standard genome sequencing and annotation.</title>
        <authorList>
            <consortium name="The Broad Institute Genomics Platform"/>
            <consortium name="The Broad Institute Genome Sequencing Center for Infectious Disease"/>
            <person name="Wu L."/>
            <person name="Ma J."/>
        </authorList>
    </citation>
    <scope>NUCLEOTIDE SEQUENCE [LARGE SCALE GENOMIC DNA]</scope>
    <source>
        <strain evidence="3">NBRC 100033</strain>
    </source>
</reference>